<proteinExistence type="predicted"/>
<comment type="caution">
    <text evidence="2">The sequence shown here is derived from an EMBL/GenBank/DDBJ whole genome shotgun (WGS) entry which is preliminary data.</text>
</comment>
<feature type="compositionally biased region" description="Polar residues" evidence="1">
    <location>
        <begin position="568"/>
        <end position="577"/>
    </location>
</feature>
<accession>A0A0L1IRN1</accession>
<gene>
    <name evidence="2" type="ORF">ANOM_009190</name>
</gene>
<feature type="compositionally biased region" description="Polar residues" evidence="1">
    <location>
        <begin position="419"/>
        <end position="441"/>
    </location>
</feature>
<dbReference type="AlphaFoldDB" id="A0A0L1IRN1"/>
<dbReference type="GeneID" id="26810994"/>
<sequence length="577" mass="65740">MSTTLIQLSYHQTARNRTELSLENLLAGTHRQLIRNLGLCTSSEYMTRNLLNGNPTSQLNLDAQAMLLPPTSPTGRHERSQNTIDLPRSSQEHPEVEMKCLRSVASLSKEEVRLLTRVLRIGFIDPAGNEPRDKGEIMKAIKKLPSVLQRHWLDHWMNLIGRAPAVALCDLHTKLNPYIIQYIFELLRCEVITHLECLYWYHSVLRDARLDGVDLKVRDIVYSLRDIHYMWTPSRRVVQGSPVTYQQNKCEACILARVVNGRKFLQHLRTALLSRTATRRNHRVPTFLPFVDESIACHEGFIDRIHWRSSTLATAMKRQRKHAHRARMMSNPIVSLKQETSKATDEIVVPIGIDPEVLESFHGDRQKDGNHGEPYTTSEPVPKRHDSDTDTLAGIVGLYNEPQPLNWISSPTSCAMESQSDVSSVTYTDESPSHVSPTSPKDNPWLAPLTSTPDPLPGRSPSIHKRKAPMEKPADDVDDGYTSRYIPPRKMPNWKHVLGRSNSLDLFSTGGQSLYWEEPPGDDGCEQIATQYRNLLSPVQPYYESEHDERFSQSDYEGNPIGNRESQDTNWSFLFRS</sequence>
<feature type="region of interest" description="Disordered" evidence="1">
    <location>
        <begin position="419"/>
        <end position="480"/>
    </location>
</feature>
<dbReference type="EMBL" id="JNOM01000372">
    <property type="protein sequence ID" value="KNG82144.1"/>
    <property type="molecule type" value="Genomic_DNA"/>
</dbReference>
<evidence type="ECO:0000313" key="2">
    <source>
        <dbReference type="EMBL" id="KNG82144.1"/>
    </source>
</evidence>
<reference evidence="2 3" key="1">
    <citation type="submission" date="2014-06" db="EMBL/GenBank/DDBJ databases">
        <title>The Genome of the Aflatoxigenic Filamentous Fungus Aspergillus nomius.</title>
        <authorList>
            <person name="Moore M.G."/>
            <person name="Shannon B.M."/>
            <person name="Brian M.M."/>
        </authorList>
    </citation>
    <scope>NUCLEOTIDE SEQUENCE [LARGE SCALE GENOMIC DNA]</scope>
    <source>
        <strain evidence="2 3">NRRL 13137</strain>
    </source>
</reference>
<evidence type="ECO:0000313" key="3">
    <source>
        <dbReference type="Proteomes" id="UP000037505"/>
    </source>
</evidence>
<evidence type="ECO:0000256" key="1">
    <source>
        <dbReference type="SAM" id="MobiDB-lite"/>
    </source>
</evidence>
<dbReference type="OrthoDB" id="3786931at2759"/>
<dbReference type="Proteomes" id="UP000037505">
    <property type="component" value="Unassembled WGS sequence"/>
</dbReference>
<keyword evidence="3" id="KW-1185">Reference proteome</keyword>
<feature type="region of interest" description="Disordered" evidence="1">
    <location>
        <begin position="544"/>
        <end position="577"/>
    </location>
</feature>
<dbReference type="RefSeq" id="XP_015403067.1">
    <property type="nucleotide sequence ID" value="XM_015554446.1"/>
</dbReference>
<feature type="compositionally biased region" description="Basic and acidic residues" evidence="1">
    <location>
        <begin position="361"/>
        <end position="371"/>
    </location>
</feature>
<name>A0A0L1IRN1_ASPN3</name>
<protein>
    <submittedName>
        <fullName evidence="2">Uncharacterized protein</fullName>
    </submittedName>
</protein>
<organism evidence="2 3">
    <name type="scientific">Aspergillus nomiae NRRL (strain ATCC 15546 / NRRL 13137 / CBS 260.88 / M93)</name>
    <dbReference type="NCBI Taxonomy" id="1509407"/>
    <lineage>
        <taxon>Eukaryota</taxon>
        <taxon>Fungi</taxon>
        <taxon>Dikarya</taxon>
        <taxon>Ascomycota</taxon>
        <taxon>Pezizomycotina</taxon>
        <taxon>Eurotiomycetes</taxon>
        <taxon>Eurotiomycetidae</taxon>
        <taxon>Eurotiales</taxon>
        <taxon>Aspergillaceae</taxon>
        <taxon>Aspergillus</taxon>
        <taxon>Aspergillus subgen. Circumdati</taxon>
    </lineage>
</organism>
<feature type="region of interest" description="Disordered" evidence="1">
    <location>
        <begin position="361"/>
        <end position="389"/>
    </location>
</feature>